<protein>
    <submittedName>
        <fullName evidence="3">GNAT family N-acetyltransferase</fullName>
    </submittedName>
</protein>
<dbReference type="InterPro" id="IPR000182">
    <property type="entry name" value="GNAT_dom"/>
</dbReference>
<sequence>MPSSPRRSCAWPMPGGGVGRGGGARGGPQGLRGGRPGLHRFRGHELPADRGRAGAVHGGEERALNEPEAPGGSPEIETDRLVLRPLATGDLDAVHRLWTDPGVRRYLWDGEEIPREKARNMLVRSAESFGEHGFGLWAVTEKGPGALIGFCGFWPSGEDGRGGELLYGITTPRWGEGLATEVAEAMVRHGFEDLGLDRIVAGADTENAASLRVMEKAGMIHDGRDLRNGKDLTYYALSREAFRRSLSDAPG</sequence>
<organism evidence="3 4">
    <name type="scientific">Rubrobacter marinus</name>
    <dbReference type="NCBI Taxonomy" id="2653852"/>
    <lineage>
        <taxon>Bacteria</taxon>
        <taxon>Bacillati</taxon>
        <taxon>Actinomycetota</taxon>
        <taxon>Rubrobacteria</taxon>
        <taxon>Rubrobacterales</taxon>
        <taxon>Rubrobacteraceae</taxon>
        <taxon>Rubrobacter</taxon>
    </lineage>
</organism>
<dbReference type="InterPro" id="IPR051531">
    <property type="entry name" value="N-acetyltransferase"/>
</dbReference>
<evidence type="ECO:0000256" key="1">
    <source>
        <dbReference type="SAM" id="MobiDB-lite"/>
    </source>
</evidence>
<dbReference type="EMBL" id="CP045121">
    <property type="protein sequence ID" value="QIN77986.1"/>
    <property type="molecule type" value="Genomic_DNA"/>
</dbReference>
<accession>A0A6G8PUV2</accession>
<keyword evidence="4" id="KW-1185">Reference proteome</keyword>
<dbReference type="Proteomes" id="UP000502706">
    <property type="component" value="Chromosome"/>
</dbReference>
<feature type="compositionally biased region" description="Gly residues" evidence="1">
    <location>
        <begin position="14"/>
        <end position="36"/>
    </location>
</feature>
<evidence type="ECO:0000313" key="3">
    <source>
        <dbReference type="EMBL" id="QIN77986.1"/>
    </source>
</evidence>
<dbReference type="SUPFAM" id="SSF55729">
    <property type="entry name" value="Acyl-CoA N-acyltransferases (Nat)"/>
    <property type="match status" value="1"/>
</dbReference>
<dbReference type="GO" id="GO:0016747">
    <property type="term" value="F:acyltransferase activity, transferring groups other than amino-acyl groups"/>
    <property type="evidence" value="ECO:0007669"/>
    <property type="project" value="InterPro"/>
</dbReference>
<dbReference type="PROSITE" id="PS51186">
    <property type="entry name" value="GNAT"/>
    <property type="match status" value="1"/>
</dbReference>
<reference evidence="3 4" key="1">
    <citation type="submission" date="2019-10" db="EMBL/GenBank/DDBJ databases">
        <title>Rubrobacter sp nov SCSIO 52915 isolated from a deep-sea sediment in the South China Sea.</title>
        <authorList>
            <person name="Chen R.W."/>
        </authorList>
    </citation>
    <scope>NUCLEOTIDE SEQUENCE [LARGE SCALE GENOMIC DNA]</scope>
    <source>
        <strain evidence="3 4">SCSIO 52915</strain>
    </source>
</reference>
<feature type="region of interest" description="Disordered" evidence="1">
    <location>
        <begin position="1"/>
        <end position="76"/>
    </location>
</feature>
<dbReference type="InterPro" id="IPR016181">
    <property type="entry name" value="Acyl_CoA_acyltransferase"/>
</dbReference>
<dbReference type="AlphaFoldDB" id="A0A6G8PUV2"/>
<evidence type="ECO:0000313" key="4">
    <source>
        <dbReference type="Proteomes" id="UP000502706"/>
    </source>
</evidence>
<proteinExistence type="predicted"/>
<feature type="domain" description="N-acetyltransferase" evidence="2">
    <location>
        <begin position="81"/>
        <end position="240"/>
    </location>
</feature>
<name>A0A6G8PUV2_9ACTN</name>
<dbReference type="PANTHER" id="PTHR43792:SF1">
    <property type="entry name" value="N-ACETYLTRANSFERASE DOMAIN-CONTAINING PROTEIN"/>
    <property type="match status" value="1"/>
</dbReference>
<dbReference type="Gene3D" id="3.40.630.30">
    <property type="match status" value="1"/>
</dbReference>
<evidence type="ECO:0000259" key="2">
    <source>
        <dbReference type="PROSITE" id="PS51186"/>
    </source>
</evidence>
<dbReference type="Pfam" id="PF13302">
    <property type="entry name" value="Acetyltransf_3"/>
    <property type="match status" value="1"/>
</dbReference>
<feature type="compositionally biased region" description="Basic and acidic residues" evidence="1">
    <location>
        <begin position="43"/>
        <end position="65"/>
    </location>
</feature>
<dbReference type="KEGG" id="rmar:GBA65_05035"/>
<keyword evidence="3" id="KW-0808">Transferase</keyword>
<gene>
    <name evidence="3" type="ORF">GBA65_05035</name>
</gene>
<dbReference type="PANTHER" id="PTHR43792">
    <property type="entry name" value="GNAT FAMILY, PUTATIVE (AFU_ORTHOLOGUE AFUA_3G00765)-RELATED-RELATED"/>
    <property type="match status" value="1"/>
</dbReference>